<reference evidence="2" key="1">
    <citation type="submission" date="2019-08" db="EMBL/GenBank/DDBJ databases">
        <authorList>
            <person name="Kucharzyk K."/>
            <person name="Murdoch R.W."/>
            <person name="Higgins S."/>
            <person name="Loffler F."/>
        </authorList>
    </citation>
    <scope>NUCLEOTIDE SEQUENCE</scope>
</reference>
<organism evidence="2">
    <name type="scientific">bioreactor metagenome</name>
    <dbReference type="NCBI Taxonomy" id="1076179"/>
    <lineage>
        <taxon>unclassified sequences</taxon>
        <taxon>metagenomes</taxon>
        <taxon>ecological metagenomes</taxon>
    </lineage>
</organism>
<dbReference type="EMBL" id="VSSQ01050479">
    <property type="protein sequence ID" value="MPN04567.1"/>
    <property type="molecule type" value="Genomic_DNA"/>
</dbReference>
<dbReference type="AlphaFoldDB" id="A0A645ERW4"/>
<sequence>MFFQHFGMEQERQVGGVHVTIDQHRAVRKPGETGGQTGFSGAAFTADDQDFFHRLPPIFANSRSNSPRSSGMTSSSRWPRA</sequence>
<evidence type="ECO:0000313" key="2">
    <source>
        <dbReference type="EMBL" id="MPN04567.1"/>
    </source>
</evidence>
<protein>
    <submittedName>
        <fullName evidence="2">Uncharacterized protein</fullName>
    </submittedName>
</protein>
<proteinExistence type="predicted"/>
<comment type="caution">
    <text evidence="2">The sequence shown here is derived from an EMBL/GenBank/DDBJ whole genome shotgun (WGS) entry which is preliminary data.</text>
</comment>
<feature type="compositionally biased region" description="Low complexity" evidence="1">
    <location>
        <begin position="62"/>
        <end position="81"/>
    </location>
</feature>
<accession>A0A645ERW4</accession>
<gene>
    <name evidence="2" type="ORF">SDC9_151808</name>
</gene>
<evidence type="ECO:0000256" key="1">
    <source>
        <dbReference type="SAM" id="MobiDB-lite"/>
    </source>
</evidence>
<feature type="region of interest" description="Disordered" evidence="1">
    <location>
        <begin position="57"/>
        <end position="81"/>
    </location>
</feature>
<name>A0A645ERW4_9ZZZZ</name>